<dbReference type="RefSeq" id="WP_013444246.1">
    <property type="nucleotide sequence ID" value="NC_014734.1"/>
</dbReference>
<proteinExistence type="predicted"/>
<accession>E4T2D3</accession>
<dbReference type="AlphaFoldDB" id="E4T2D3"/>
<dbReference type="eggNOG" id="ENOG502ZBZ5">
    <property type="taxonomic scope" value="Bacteria"/>
</dbReference>
<organism evidence="1 2">
    <name type="scientific">Paludibacter propionicigenes (strain DSM 17365 / JCM 13257 / WB4)</name>
    <dbReference type="NCBI Taxonomy" id="694427"/>
    <lineage>
        <taxon>Bacteria</taxon>
        <taxon>Pseudomonadati</taxon>
        <taxon>Bacteroidota</taxon>
        <taxon>Bacteroidia</taxon>
        <taxon>Bacteroidales</taxon>
        <taxon>Paludibacteraceae</taxon>
        <taxon>Paludibacter</taxon>
    </lineage>
</organism>
<gene>
    <name evidence="1" type="ordered locus">Palpr_0721</name>
</gene>
<keyword evidence="2" id="KW-1185">Reference proteome</keyword>
<dbReference type="HOGENOM" id="CLU_1330461_0_0_10"/>
<dbReference type="OrthoDB" id="1116641at2"/>
<dbReference type="STRING" id="694427.Palpr_0721"/>
<dbReference type="KEGG" id="ppn:Palpr_0721"/>
<reference evidence="1 2" key="2">
    <citation type="journal article" date="2011" name="Stand. Genomic Sci.">
        <title>Complete genome sequence of Paludibacter propionicigenes type strain (WB4).</title>
        <authorList>
            <person name="Gronow S."/>
            <person name="Munk C."/>
            <person name="Lapidus A."/>
            <person name="Nolan M."/>
            <person name="Lucas S."/>
            <person name="Hammon N."/>
            <person name="Deshpande S."/>
            <person name="Cheng J.F."/>
            <person name="Tapia R."/>
            <person name="Han C."/>
            <person name="Goodwin L."/>
            <person name="Pitluck S."/>
            <person name="Liolios K."/>
            <person name="Ivanova N."/>
            <person name="Mavromatis K."/>
            <person name="Mikhailova N."/>
            <person name="Pati A."/>
            <person name="Chen A."/>
            <person name="Palaniappan K."/>
            <person name="Land M."/>
            <person name="Hauser L."/>
            <person name="Chang Y.J."/>
            <person name="Jeffries C.D."/>
            <person name="Brambilla E."/>
            <person name="Rohde M."/>
            <person name="Goker M."/>
            <person name="Detter J.C."/>
            <person name="Woyke T."/>
            <person name="Bristow J."/>
            <person name="Eisen J.A."/>
            <person name="Markowitz V."/>
            <person name="Hugenholtz P."/>
            <person name="Kyrpides N.C."/>
            <person name="Klenk H.P."/>
        </authorList>
    </citation>
    <scope>NUCLEOTIDE SEQUENCE [LARGE SCALE GENOMIC DNA]</scope>
    <source>
        <strain evidence="2">DSM 17365 / JCM 13257 / WB4</strain>
    </source>
</reference>
<reference key="1">
    <citation type="submission" date="2010-11" db="EMBL/GenBank/DDBJ databases">
        <title>The complete genome of Paludibacter propionicigenes DSM 17365.</title>
        <authorList>
            <consortium name="US DOE Joint Genome Institute (JGI-PGF)"/>
            <person name="Lucas S."/>
            <person name="Copeland A."/>
            <person name="Lapidus A."/>
            <person name="Bruce D."/>
            <person name="Goodwin L."/>
            <person name="Pitluck S."/>
            <person name="Kyrpides N."/>
            <person name="Mavromatis K."/>
            <person name="Ivanova N."/>
            <person name="Munk A.C."/>
            <person name="Brettin T."/>
            <person name="Detter J.C."/>
            <person name="Han C."/>
            <person name="Tapia R."/>
            <person name="Land M."/>
            <person name="Hauser L."/>
            <person name="Markowitz V."/>
            <person name="Cheng J.-F."/>
            <person name="Hugenholtz P."/>
            <person name="Woyke T."/>
            <person name="Wu D."/>
            <person name="Gronow S."/>
            <person name="Wellnitz S."/>
            <person name="Brambilla E."/>
            <person name="Klenk H.-P."/>
            <person name="Eisen J.A."/>
        </authorList>
    </citation>
    <scope>NUCLEOTIDE SEQUENCE</scope>
    <source>
        <strain>WB4</strain>
    </source>
</reference>
<sequence>MRITICILLVLVISSTYGQTQKDSLFKKDIVPLVEEMEFMYGYDQAMREYTIYQTFDKNVTDKIENLTDSLKEKEIDKRKFASDSLAYFIFKNYINPKDAVHTARIIEITKKYGFPSLERIRKYYKKDFIDPEFNPYILLVHAPKAYWIELKELTKKELVEGRISRCVYGHMLWHFNGRKNMKDLLENGFEMIKENGLTKLKSTCE</sequence>
<protein>
    <submittedName>
        <fullName evidence="1">Uncharacterized protein</fullName>
    </submittedName>
</protein>
<dbReference type="EMBL" id="CP002345">
    <property type="protein sequence ID" value="ADQ78877.1"/>
    <property type="molecule type" value="Genomic_DNA"/>
</dbReference>
<evidence type="ECO:0000313" key="2">
    <source>
        <dbReference type="Proteomes" id="UP000008718"/>
    </source>
</evidence>
<evidence type="ECO:0000313" key="1">
    <source>
        <dbReference type="EMBL" id="ADQ78877.1"/>
    </source>
</evidence>
<name>E4T2D3_PALPW</name>
<dbReference type="Proteomes" id="UP000008718">
    <property type="component" value="Chromosome"/>
</dbReference>